<comment type="caution">
    <text evidence="3">The sequence shown here is derived from an EMBL/GenBank/DDBJ whole genome shotgun (WGS) entry which is preliminary data.</text>
</comment>
<sequence length="370" mass="38548">MNRRQILPALLLACFLGGGAPALAETGAGVRARAAAQMAPPFDGTGAQKYQIWVSPSGPVTDINTALARAVPGTDIMVRAGTYFGAVHINKSGTEDAPIRLISADGLRQARIVSDKTGIYGFGTRNVGVFGFHVIAGAKGNGIQFGLSGRDTSDMSRYARNLVIADNLVERAGEDGIKLSQADNVHLLRNVVRDSGADHNDNGDGGIDLVAVNNSRLIGNFVDGTSGHTCLMMKGGSQGNLVAGNIMKGCERDGISVGGLTTGHWMRPGTDSEAKYNTVVGNDVEAGKAGLLIYGATGNLVANNLCAGRLGCVSQRVSNRGHAPMDNHDNRLENNQVEPGPGIGTAALQGGALARWVQTHKSDVLRSEAR</sequence>
<dbReference type="Gene3D" id="2.160.20.10">
    <property type="entry name" value="Single-stranded right-handed beta-helix, Pectin lyase-like"/>
    <property type="match status" value="1"/>
</dbReference>
<dbReference type="STRING" id="1385369.N825_14560"/>
<feature type="signal peptide" evidence="1">
    <location>
        <begin position="1"/>
        <end position="24"/>
    </location>
</feature>
<gene>
    <name evidence="3" type="ORF">N825_14560</name>
</gene>
<dbReference type="AlphaFoldDB" id="W9GWQ1"/>
<dbReference type="EMBL" id="AVFL01000020">
    <property type="protein sequence ID" value="EWY38214.1"/>
    <property type="molecule type" value="Genomic_DNA"/>
</dbReference>
<feature type="chain" id="PRO_5004920676" description="Periplasmic copper-binding protein NosD beta helix domain-containing protein" evidence="1">
    <location>
        <begin position="25"/>
        <end position="370"/>
    </location>
</feature>
<dbReference type="InterPro" id="IPR007742">
    <property type="entry name" value="NosD_dom"/>
</dbReference>
<protein>
    <recommendedName>
        <fullName evidence="2">Periplasmic copper-binding protein NosD beta helix domain-containing protein</fullName>
    </recommendedName>
</protein>
<accession>W9GWQ1</accession>
<evidence type="ECO:0000313" key="4">
    <source>
        <dbReference type="Proteomes" id="UP000019486"/>
    </source>
</evidence>
<name>W9GWQ1_9PROT</name>
<dbReference type="InterPro" id="IPR011050">
    <property type="entry name" value="Pectin_lyase_fold/virulence"/>
</dbReference>
<feature type="domain" description="Periplasmic copper-binding protein NosD beta helix" evidence="2">
    <location>
        <begin position="160"/>
        <end position="305"/>
    </location>
</feature>
<dbReference type="SUPFAM" id="SSF51126">
    <property type="entry name" value="Pectin lyase-like"/>
    <property type="match status" value="1"/>
</dbReference>
<dbReference type="RefSeq" id="WP_037457621.1">
    <property type="nucleotide sequence ID" value="NZ_AVFL01000020.1"/>
</dbReference>
<dbReference type="PATRIC" id="fig|1385369.3.peg.4785"/>
<keyword evidence="1" id="KW-0732">Signal</keyword>
<dbReference type="InterPro" id="IPR006626">
    <property type="entry name" value="PbH1"/>
</dbReference>
<evidence type="ECO:0000256" key="1">
    <source>
        <dbReference type="SAM" id="SignalP"/>
    </source>
</evidence>
<dbReference type="Proteomes" id="UP000019486">
    <property type="component" value="Unassembled WGS sequence"/>
</dbReference>
<evidence type="ECO:0000259" key="2">
    <source>
        <dbReference type="Pfam" id="PF05048"/>
    </source>
</evidence>
<dbReference type="SMART" id="SM00710">
    <property type="entry name" value="PbH1"/>
    <property type="match status" value="4"/>
</dbReference>
<keyword evidence="4" id="KW-1185">Reference proteome</keyword>
<reference evidence="3 4" key="1">
    <citation type="submission" date="2013-08" db="EMBL/GenBank/DDBJ databases">
        <title>The genome sequence of Skermanella stibiiresistens.</title>
        <authorList>
            <person name="Zhu W."/>
            <person name="Wang G."/>
        </authorList>
    </citation>
    <scope>NUCLEOTIDE SEQUENCE [LARGE SCALE GENOMIC DNA]</scope>
    <source>
        <strain evidence="3 4">SB22</strain>
    </source>
</reference>
<organism evidence="3 4">
    <name type="scientific">Skermanella stibiiresistens SB22</name>
    <dbReference type="NCBI Taxonomy" id="1385369"/>
    <lineage>
        <taxon>Bacteria</taxon>
        <taxon>Pseudomonadati</taxon>
        <taxon>Pseudomonadota</taxon>
        <taxon>Alphaproteobacteria</taxon>
        <taxon>Rhodospirillales</taxon>
        <taxon>Azospirillaceae</taxon>
        <taxon>Skermanella</taxon>
    </lineage>
</organism>
<proteinExistence type="predicted"/>
<dbReference type="Pfam" id="PF05048">
    <property type="entry name" value="NosD"/>
    <property type="match status" value="1"/>
</dbReference>
<dbReference type="InterPro" id="IPR012334">
    <property type="entry name" value="Pectin_lyas_fold"/>
</dbReference>
<evidence type="ECO:0000313" key="3">
    <source>
        <dbReference type="EMBL" id="EWY38214.1"/>
    </source>
</evidence>